<keyword evidence="1" id="KW-0805">Transcription regulation</keyword>
<dbReference type="SMART" id="SM00345">
    <property type="entry name" value="HTH_GNTR"/>
    <property type="match status" value="1"/>
</dbReference>
<dbReference type="GO" id="GO:0003677">
    <property type="term" value="F:DNA binding"/>
    <property type="evidence" value="ECO:0007669"/>
    <property type="project" value="UniProtKB-KW"/>
</dbReference>
<dbReference type="InterPro" id="IPR011711">
    <property type="entry name" value="GntR_C"/>
</dbReference>
<reference evidence="6" key="1">
    <citation type="submission" date="2017-05" db="EMBL/GenBank/DDBJ databases">
        <title>Complete and WGS of Bordetella genogroups.</title>
        <authorList>
            <person name="Spilker T."/>
            <person name="Lipuma J."/>
        </authorList>
    </citation>
    <scope>NUCLEOTIDE SEQUENCE [LARGE SCALE GENOMIC DNA]</scope>
    <source>
        <strain evidence="6">AU16122</strain>
    </source>
</reference>
<dbReference type="AlphaFoldDB" id="A0A261SCZ6"/>
<feature type="domain" description="HTH gntR-type" evidence="4">
    <location>
        <begin position="7"/>
        <end position="74"/>
    </location>
</feature>
<evidence type="ECO:0000256" key="1">
    <source>
        <dbReference type="ARBA" id="ARBA00023015"/>
    </source>
</evidence>
<gene>
    <name evidence="5" type="ORF">CAL29_15515</name>
</gene>
<dbReference type="PANTHER" id="PTHR43537">
    <property type="entry name" value="TRANSCRIPTIONAL REGULATOR, GNTR FAMILY"/>
    <property type="match status" value="1"/>
</dbReference>
<dbReference type="InterPro" id="IPR036390">
    <property type="entry name" value="WH_DNA-bd_sf"/>
</dbReference>
<dbReference type="GO" id="GO:0003700">
    <property type="term" value="F:DNA-binding transcription factor activity"/>
    <property type="evidence" value="ECO:0007669"/>
    <property type="project" value="InterPro"/>
</dbReference>
<dbReference type="RefSeq" id="WP_094853857.1">
    <property type="nucleotide sequence ID" value="NZ_NEVM01000002.1"/>
</dbReference>
<sequence length="210" mass="23051">MPIAKANSQSHAAYNEIKRRILGGLFGPQHRLREIEVASLLDMGRTPVREALKRIQDEGLITHEPGRGLVVTSMDQQEVGELYAMRQVLEGAAAELAARHASEAEIANMQAILDDGDGGDPVAQNLRFHQAVYSAAHNRYLIRSLHSLTETTYLLGRSTLSTPTRAAKSDTEHNAIVAAIRARDPGAAREAAQDHIHQALLERLKMLRQG</sequence>
<dbReference type="EMBL" id="NEVM01000002">
    <property type="protein sequence ID" value="OZI34867.1"/>
    <property type="molecule type" value="Genomic_DNA"/>
</dbReference>
<name>A0A261SCZ6_9BORD</name>
<dbReference type="InterPro" id="IPR036388">
    <property type="entry name" value="WH-like_DNA-bd_sf"/>
</dbReference>
<evidence type="ECO:0000256" key="3">
    <source>
        <dbReference type="ARBA" id="ARBA00023163"/>
    </source>
</evidence>
<dbReference type="Pfam" id="PF07729">
    <property type="entry name" value="FCD"/>
    <property type="match status" value="1"/>
</dbReference>
<dbReference type="Proteomes" id="UP000216020">
    <property type="component" value="Unassembled WGS sequence"/>
</dbReference>
<evidence type="ECO:0000313" key="5">
    <source>
        <dbReference type="EMBL" id="OZI34867.1"/>
    </source>
</evidence>
<dbReference type="Gene3D" id="1.10.10.10">
    <property type="entry name" value="Winged helix-like DNA-binding domain superfamily/Winged helix DNA-binding domain"/>
    <property type="match status" value="1"/>
</dbReference>
<accession>A0A261SCZ6</accession>
<dbReference type="SUPFAM" id="SSF48008">
    <property type="entry name" value="GntR ligand-binding domain-like"/>
    <property type="match status" value="1"/>
</dbReference>
<dbReference type="SUPFAM" id="SSF46785">
    <property type="entry name" value="Winged helix' DNA-binding domain"/>
    <property type="match status" value="1"/>
</dbReference>
<proteinExistence type="predicted"/>
<dbReference type="PROSITE" id="PS50949">
    <property type="entry name" value="HTH_GNTR"/>
    <property type="match status" value="1"/>
</dbReference>
<protein>
    <submittedName>
        <fullName evidence="5">GntR family transcriptional regulator</fullName>
    </submittedName>
</protein>
<keyword evidence="2" id="KW-0238">DNA-binding</keyword>
<organism evidence="5 6">
    <name type="scientific">Bordetella genomosp. 10</name>
    <dbReference type="NCBI Taxonomy" id="1416804"/>
    <lineage>
        <taxon>Bacteria</taxon>
        <taxon>Pseudomonadati</taxon>
        <taxon>Pseudomonadota</taxon>
        <taxon>Betaproteobacteria</taxon>
        <taxon>Burkholderiales</taxon>
        <taxon>Alcaligenaceae</taxon>
        <taxon>Bordetella</taxon>
    </lineage>
</organism>
<evidence type="ECO:0000256" key="2">
    <source>
        <dbReference type="ARBA" id="ARBA00023125"/>
    </source>
</evidence>
<dbReference type="InterPro" id="IPR000524">
    <property type="entry name" value="Tscrpt_reg_HTH_GntR"/>
</dbReference>
<keyword evidence="3" id="KW-0804">Transcription</keyword>
<comment type="caution">
    <text evidence="5">The sequence shown here is derived from an EMBL/GenBank/DDBJ whole genome shotgun (WGS) entry which is preliminary data.</text>
</comment>
<dbReference type="Gene3D" id="1.20.120.530">
    <property type="entry name" value="GntR ligand-binding domain-like"/>
    <property type="match status" value="1"/>
</dbReference>
<dbReference type="Pfam" id="PF00392">
    <property type="entry name" value="GntR"/>
    <property type="match status" value="1"/>
</dbReference>
<evidence type="ECO:0000313" key="6">
    <source>
        <dbReference type="Proteomes" id="UP000216020"/>
    </source>
</evidence>
<dbReference type="InterPro" id="IPR008920">
    <property type="entry name" value="TF_FadR/GntR_C"/>
</dbReference>
<dbReference type="PANTHER" id="PTHR43537:SF5">
    <property type="entry name" value="UXU OPERON TRANSCRIPTIONAL REGULATOR"/>
    <property type="match status" value="1"/>
</dbReference>
<keyword evidence="6" id="KW-1185">Reference proteome</keyword>
<dbReference type="OrthoDB" id="8680857at2"/>
<dbReference type="SMART" id="SM00895">
    <property type="entry name" value="FCD"/>
    <property type="match status" value="1"/>
</dbReference>
<evidence type="ECO:0000259" key="4">
    <source>
        <dbReference type="PROSITE" id="PS50949"/>
    </source>
</evidence>